<keyword evidence="4" id="KW-1185">Reference proteome</keyword>
<sequence>MPGYNIWSKEGNQGPKWKFAQVTVTTDGLHRIIFEGTVGNGYEGDIALDDISFKQGNCSLAHMITSVASGIVTSTVPTTTMQVLLGQGCYGDPCIQTNVDHPLARMGQRVKTVLISLFATALMDILGIYVIDMSTIVLAIRVKIMAAAGMSILRTHASVHSDFQDRIVLKSCYVDTFLDGDGSVRYHAGCRPSSNCMPSTGDNCTHCCDSDYCNDNGCGLTGYHPASQRGPICFDCDDMTDMAFCKQITQCAPDEMCTVYGSPSMNYDSKCISKNNQCDTQGGNGFCQFCCFHDMCNQNCTKH</sequence>
<evidence type="ECO:0000313" key="4">
    <source>
        <dbReference type="Proteomes" id="UP000828390"/>
    </source>
</evidence>
<reference evidence="3" key="2">
    <citation type="submission" date="2020-11" db="EMBL/GenBank/DDBJ databases">
        <authorList>
            <person name="McCartney M.A."/>
            <person name="Auch B."/>
            <person name="Kono T."/>
            <person name="Mallez S."/>
            <person name="Becker A."/>
            <person name="Gohl D.M."/>
            <person name="Silverstein K.A.T."/>
            <person name="Koren S."/>
            <person name="Bechman K.B."/>
            <person name="Herman A."/>
            <person name="Abrahante J.E."/>
            <person name="Garbe J."/>
        </authorList>
    </citation>
    <scope>NUCLEOTIDE SEQUENCE</scope>
    <source>
        <strain evidence="3">Duluth1</strain>
        <tissue evidence="3">Whole animal</tissue>
    </source>
</reference>
<feature type="domain" description="MAM" evidence="2">
    <location>
        <begin position="1"/>
        <end position="60"/>
    </location>
</feature>
<name>A0A9D4QWB6_DREPO</name>
<dbReference type="InterPro" id="IPR013320">
    <property type="entry name" value="ConA-like_dom_sf"/>
</dbReference>
<dbReference type="PANTHER" id="PTHR23282:SF101">
    <property type="entry name" value="MAM DOMAIN-CONTAINING PROTEIN"/>
    <property type="match status" value="1"/>
</dbReference>
<dbReference type="GO" id="GO:0016020">
    <property type="term" value="C:membrane"/>
    <property type="evidence" value="ECO:0007669"/>
    <property type="project" value="InterPro"/>
</dbReference>
<dbReference type="Gene3D" id="2.60.120.200">
    <property type="match status" value="1"/>
</dbReference>
<comment type="caution">
    <text evidence="3">The sequence shown here is derived from an EMBL/GenBank/DDBJ whole genome shotgun (WGS) entry which is preliminary data.</text>
</comment>
<dbReference type="EMBL" id="JAIWYP010000003">
    <property type="protein sequence ID" value="KAH3845117.1"/>
    <property type="molecule type" value="Genomic_DNA"/>
</dbReference>
<evidence type="ECO:0000313" key="3">
    <source>
        <dbReference type="EMBL" id="KAH3845117.1"/>
    </source>
</evidence>
<dbReference type="InterPro" id="IPR000998">
    <property type="entry name" value="MAM_dom"/>
</dbReference>
<dbReference type="Pfam" id="PF00629">
    <property type="entry name" value="MAM"/>
    <property type="match status" value="1"/>
</dbReference>
<dbReference type="InterPro" id="IPR051560">
    <property type="entry name" value="MAM_domain-containing"/>
</dbReference>
<dbReference type="PANTHER" id="PTHR23282">
    <property type="entry name" value="APICAL ENDOSOMAL GLYCOPROTEIN PRECURSOR"/>
    <property type="match status" value="1"/>
</dbReference>
<keyword evidence="1" id="KW-0472">Membrane</keyword>
<proteinExistence type="predicted"/>
<accession>A0A9D4QWB6</accession>
<dbReference type="PROSITE" id="PS50060">
    <property type="entry name" value="MAM_2"/>
    <property type="match status" value="1"/>
</dbReference>
<gene>
    <name evidence="3" type="ORF">DPMN_087388</name>
</gene>
<protein>
    <recommendedName>
        <fullName evidence="2">MAM domain-containing protein</fullName>
    </recommendedName>
</protein>
<feature type="transmembrane region" description="Helical" evidence="1">
    <location>
        <begin position="113"/>
        <end position="131"/>
    </location>
</feature>
<organism evidence="3 4">
    <name type="scientific">Dreissena polymorpha</name>
    <name type="common">Zebra mussel</name>
    <name type="synonym">Mytilus polymorpha</name>
    <dbReference type="NCBI Taxonomy" id="45954"/>
    <lineage>
        <taxon>Eukaryota</taxon>
        <taxon>Metazoa</taxon>
        <taxon>Spiralia</taxon>
        <taxon>Lophotrochozoa</taxon>
        <taxon>Mollusca</taxon>
        <taxon>Bivalvia</taxon>
        <taxon>Autobranchia</taxon>
        <taxon>Heteroconchia</taxon>
        <taxon>Euheterodonta</taxon>
        <taxon>Imparidentia</taxon>
        <taxon>Neoheterodontei</taxon>
        <taxon>Myida</taxon>
        <taxon>Dreissenoidea</taxon>
        <taxon>Dreissenidae</taxon>
        <taxon>Dreissena</taxon>
    </lineage>
</organism>
<evidence type="ECO:0000256" key="1">
    <source>
        <dbReference type="SAM" id="Phobius"/>
    </source>
</evidence>
<dbReference type="AlphaFoldDB" id="A0A9D4QWB6"/>
<dbReference type="SUPFAM" id="SSF49899">
    <property type="entry name" value="Concanavalin A-like lectins/glucanases"/>
    <property type="match status" value="1"/>
</dbReference>
<keyword evidence="1" id="KW-1133">Transmembrane helix</keyword>
<dbReference type="Proteomes" id="UP000828390">
    <property type="component" value="Unassembled WGS sequence"/>
</dbReference>
<reference evidence="3" key="1">
    <citation type="journal article" date="2019" name="bioRxiv">
        <title>The Genome of the Zebra Mussel, Dreissena polymorpha: A Resource for Invasive Species Research.</title>
        <authorList>
            <person name="McCartney M.A."/>
            <person name="Auch B."/>
            <person name="Kono T."/>
            <person name="Mallez S."/>
            <person name="Zhang Y."/>
            <person name="Obille A."/>
            <person name="Becker A."/>
            <person name="Abrahante J.E."/>
            <person name="Garbe J."/>
            <person name="Badalamenti J.P."/>
            <person name="Herman A."/>
            <person name="Mangelson H."/>
            <person name="Liachko I."/>
            <person name="Sullivan S."/>
            <person name="Sone E.D."/>
            <person name="Koren S."/>
            <person name="Silverstein K.A.T."/>
            <person name="Beckman K.B."/>
            <person name="Gohl D.M."/>
        </authorList>
    </citation>
    <scope>NUCLEOTIDE SEQUENCE</scope>
    <source>
        <strain evidence="3">Duluth1</strain>
        <tissue evidence="3">Whole animal</tissue>
    </source>
</reference>
<evidence type="ECO:0000259" key="2">
    <source>
        <dbReference type="PROSITE" id="PS50060"/>
    </source>
</evidence>
<keyword evidence="1" id="KW-0812">Transmembrane</keyword>